<feature type="region of interest" description="Disordered" evidence="7">
    <location>
        <begin position="77"/>
        <end position="99"/>
    </location>
</feature>
<evidence type="ECO:0000313" key="10">
    <source>
        <dbReference type="Proteomes" id="UP000248817"/>
    </source>
</evidence>
<organism evidence="9 10">
    <name type="scientific">Aspergillus indologenus CBS 114.80</name>
    <dbReference type="NCBI Taxonomy" id="1450541"/>
    <lineage>
        <taxon>Eukaryota</taxon>
        <taxon>Fungi</taxon>
        <taxon>Dikarya</taxon>
        <taxon>Ascomycota</taxon>
        <taxon>Pezizomycotina</taxon>
        <taxon>Eurotiomycetes</taxon>
        <taxon>Eurotiomycetidae</taxon>
        <taxon>Eurotiales</taxon>
        <taxon>Aspergillaceae</taxon>
        <taxon>Aspergillus</taxon>
        <taxon>Aspergillus subgen. Circumdati</taxon>
    </lineage>
</organism>
<evidence type="ECO:0000256" key="2">
    <source>
        <dbReference type="ARBA" id="ARBA00022723"/>
    </source>
</evidence>
<sequence length="706" mass="77241">MASLQPPVRTALSCTFCRQKKLRCDRLQPCSSCVKRGLECVYAGPAVAASRRNPPASARHLSQRIRQLEELVTVLQKGGRSSHEGSPLHTAQESQIDHADGQDAITSSLGSMRVDPTGMSYVSGAHWAALQDSIAEIKECVDSESPYTTPDAECGQQGSALLLGLSPPGGMEEILAHIPPRPIVDRLVSRFFSSMEPGVLIIHAPTFQQEYDHFWSEPQSISPTWLSLLFSIMNLAIHLHQRTEASTTPDPIDNNNNSNTPTTQCEIFRLQAAYCLVTAKYTTPTKYTLEALALYTQTEYFRSKDAQHEVWLLMGMTIRLAMRAGLHRDGAGYSPRLSCFEAEMRRRLWSLMAQLDALFSFQIGLPRMIASGVADTRPPHNLLDEDFGPPSTSLPPPRPETEFTPVLYLIAKSRLAAVFGRIADHVAATHPTSPSQVSQLDQQLDAAYAGTPAVLQFREVGASVTELPHLVMLRYNLEILYQKSRCILHRRGLGEGRCSDSRGVAARGVCLDAAMRLLRHQATIDAQAQPGGVLARCRWFVTSLTTHDFIFAAMVVCFELHLRRREGGGGLHAYSPGTEALLLALRTSQGILSQYQGESAEARQAWLAISVMVRKVDGPGEDAVAGGGSGVDCAAGFGGSERVKEPDQENDMLGYPVGQLHAMSAPSMPSSIVPSLEDFDFSQLPSDLVNMWDLSGDTNWVFADNI</sequence>
<keyword evidence="2" id="KW-0479">Metal-binding</keyword>
<dbReference type="GO" id="GO:0006351">
    <property type="term" value="P:DNA-templated transcription"/>
    <property type="evidence" value="ECO:0007669"/>
    <property type="project" value="InterPro"/>
</dbReference>
<accession>A0A2V5J8D6</accession>
<keyword evidence="3" id="KW-0805">Transcription regulation</keyword>
<name>A0A2V5J8D6_9EURO</name>
<evidence type="ECO:0000313" key="9">
    <source>
        <dbReference type="EMBL" id="PYI34387.1"/>
    </source>
</evidence>
<dbReference type="Pfam" id="PF00172">
    <property type="entry name" value="Zn_clus"/>
    <property type="match status" value="1"/>
</dbReference>
<evidence type="ECO:0000256" key="6">
    <source>
        <dbReference type="ARBA" id="ARBA00023242"/>
    </source>
</evidence>
<protein>
    <submittedName>
        <fullName evidence="9">Zn(II)2Cys6 transcription factor</fullName>
    </submittedName>
</protein>
<dbReference type="PANTHER" id="PTHR31001:SF49">
    <property type="entry name" value="ZN(II)2CYS6 TRANSCRIPTION FACTOR (EUROFUNG)"/>
    <property type="match status" value="1"/>
</dbReference>
<dbReference type="SMART" id="SM00066">
    <property type="entry name" value="GAL4"/>
    <property type="match status" value="1"/>
</dbReference>
<dbReference type="AlphaFoldDB" id="A0A2V5J8D6"/>
<evidence type="ECO:0000256" key="7">
    <source>
        <dbReference type="SAM" id="MobiDB-lite"/>
    </source>
</evidence>
<feature type="domain" description="Zn(2)-C6 fungal-type" evidence="8">
    <location>
        <begin position="13"/>
        <end position="42"/>
    </location>
</feature>
<keyword evidence="6" id="KW-0539">Nucleus</keyword>
<gene>
    <name evidence="9" type="ORF">BP00DRAFT_390402</name>
</gene>
<dbReference type="GO" id="GO:0005634">
    <property type="term" value="C:nucleus"/>
    <property type="evidence" value="ECO:0007669"/>
    <property type="project" value="UniProtKB-SubCell"/>
</dbReference>
<dbReference type="PROSITE" id="PS50048">
    <property type="entry name" value="ZN2_CY6_FUNGAL_2"/>
    <property type="match status" value="1"/>
</dbReference>
<dbReference type="InterPro" id="IPR050613">
    <property type="entry name" value="Sec_Metabolite_Reg"/>
</dbReference>
<evidence type="ECO:0000256" key="4">
    <source>
        <dbReference type="ARBA" id="ARBA00023125"/>
    </source>
</evidence>
<dbReference type="InterPro" id="IPR007219">
    <property type="entry name" value="XnlR_reg_dom"/>
</dbReference>
<evidence type="ECO:0000256" key="5">
    <source>
        <dbReference type="ARBA" id="ARBA00023163"/>
    </source>
</evidence>
<dbReference type="SMART" id="SM00906">
    <property type="entry name" value="Fungal_trans"/>
    <property type="match status" value="1"/>
</dbReference>
<keyword evidence="5" id="KW-0804">Transcription</keyword>
<proteinExistence type="predicted"/>
<evidence type="ECO:0000256" key="3">
    <source>
        <dbReference type="ARBA" id="ARBA00023015"/>
    </source>
</evidence>
<dbReference type="GO" id="GO:0000981">
    <property type="term" value="F:DNA-binding transcription factor activity, RNA polymerase II-specific"/>
    <property type="evidence" value="ECO:0007669"/>
    <property type="project" value="InterPro"/>
</dbReference>
<keyword evidence="4" id="KW-0238">DNA-binding</keyword>
<dbReference type="PROSITE" id="PS00463">
    <property type="entry name" value="ZN2_CY6_FUNGAL_1"/>
    <property type="match status" value="1"/>
</dbReference>
<dbReference type="EMBL" id="KZ825476">
    <property type="protein sequence ID" value="PYI34387.1"/>
    <property type="molecule type" value="Genomic_DNA"/>
</dbReference>
<dbReference type="CDD" id="cd00067">
    <property type="entry name" value="GAL4"/>
    <property type="match status" value="1"/>
</dbReference>
<dbReference type="SUPFAM" id="SSF57701">
    <property type="entry name" value="Zn2/Cys6 DNA-binding domain"/>
    <property type="match status" value="1"/>
</dbReference>
<dbReference type="PANTHER" id="PTHR31001">
    <property type="entry name" value="UNCHARACTERIZED TRANSCRIPTIONAL REGULATORY PROTEIN"/>
    <property type="match status" value="1"/>
</dbReference>
<dbReference type="GO" id="GO:0003677">
    <property type="term" value="F:DNA binding"/>
    <property type="evidence" value="ECO:0007669"/>
    <property type="project" value="UniProtKB-KW"/>
</dbReference>
<dbReference type="InterPro" id="IPR001138">
    <property type="entry name" value="Zn2Cys6_DnaBD"/>
</dbReference>
<evidence type="ECO:0000259" key="8">
    <source>
        <dbReference type="PROSITE" id="PS50048"/>
    </source>
</evidence>
<dbReference type="GO" id="GO:0008270">
    <property type="term" value="F:zinc ion binding"/>
    <property type="evidence" value="ECO:0007669"/>
    <property type="project" value="InterPro"/>
</dbReference>
<evidence type="ECO:0000256" key="1">
    <source>
        <dbReference type="ARBA" id="ARBA00004123"/>
    </source>
</evidence>
<dbReference type="Gene3D" id="4.10.240.10">
    <property type="entry name" value="Zn(2)-C6 fungal-type DNA-binding domain"/>
    <property type="match status" value="1"/>
</dbReference>
<keyword evidence="10" id="KW-1185">Reference proteome</keyword>
<dbReference type="CDD" id="cd12148">
    <property type="entry name" value="fungal_TF_MHR"/>
    <property type="match status" value="1"/>
</dbReference>
<comment type="subcellular location">
    <subcellularLocation>
        <location evidence="1">Nucleus</location>
    </subcellularLocation>
</comment>
<reference evidence="9 10" key="1">
    <citation type="submission" date="2018-02" db="EMBL/GenBank/DDBJ databases">
        <title>The genomes of Aspergillus section Nigri reveals drivers in fungal speciation.</title>
        <authorList>
            <consortium name="DOE Joint Genome Institute"/>
            <person name="Vesth T.C."/>
            <person name="Nybo J."/>
            <person name="Theobald S."/>
            <person name="Brandl J."/>
            <person name="Frisvad J.C."/>
            <person name="Nielsen K.F."/>
            <person name="Lyhne E.K."/>
            <person name="Kogle M.E."/>
            <person name="Kuo A."/>
            <person name="Riley R."/>
            <person name="Clum A."/>
            <person name="Nolan M."/>
            <person name="Lipzen A."/>
            <person name="Salamov A."/>
            <person name="Henrissat B."/>
            <person name="Wiebenga A."/>
            <person name="De vries R.P."/>
            <person name="Grigoriev I.V."/>
            <person name="Mortensen U.H."/>
            <person name="Andersen M.R."/>
            <person name="Baker S.E."/>
        </authorList>
    </citation>
    <scope>NUCLEOTIDE SEQUENCE [LARGE SCALE GENOMIC DNA]</scope>
    <source>
        <strain evidence="9 10">CBS 114.80</strain>
    </source>
</reference>
<dbReference type="Proteomes" id="UP000248817">
    <property type="component" value="Unassembled WGS sequence"/>
</dbReference>
<dbReference type="Pfam" id="PF04082">
    <property type="entry name" value="Fungal_trans"/>
    <property type="match status" value="1"/>
</dbReference>
<dbReference type="GO" id="GO:0009893">
    <property type="term" value="P:positive regulation of metabolic process"/>
    <property type="evidence" value="ECO:0007669"/>
    <property type="project" value="UniProtKB-ARBA"/>
</dbReference>
<dbReference type="InterPro" id="IPR036864">
    <property type="entry name" value="Zn2-C6_fun-type_DNA-bd_sf"/>
</dbReference>